<feature type="compositionally biased region" description="Low complexity" evidence="1">
    <location>
        <begin position="9"/>
        <end position="62"/>
    </location>
</feature>
<dbReference type="OrthoDB" id="188035at2759"/>
<feature type="region of interest" description="Disordered" evidence="1">
    <location>
        <begin position="1"/>
        <end position="62"/>
    </location>
</feature>
<evidence type="ECO:0000256" key="1">
    <source>
        <dbReference type="SAM" id="MobiDB-lite"/>
    </source>
</evidence>
<reference evidence="3" key="1">
    <citation type="journal article" date="2020" name="bioRxiv">
        <title>Comparative genomics of Chlamydomonas.</title>
        <authorList>
            <person name="Craig R.J."/>
            <person name="Hasan A.R."/>
            <person name="Ness R.W."/>
            <person name="Keightley P.D."/>
        </authorList>
    </citation>
    <scope>NUCLEOTIDE SEQUENCE</scope>
    <source>
        <strain evidence="3">SAG 7.73</strain>
    </source>
</reference>
<keyword evidence="4" id="KW-1185">Reference proteome</keyword>
<dbReference type="Pfam" id="PF13593">
    <property type="entry name" value="SBF_like"/>
    <property type="match status" value="1"/>
</dbReference>
<feature type="transmembrane region" description="Helical" evidence="2">
    <location>
        <begin position="84"/>
        <end position="105"/>
    </location>
</feature>
<dbReference type="PANTHER" id="PTHR18640">
    <property type="entry name" value="SOLUTE CARRIER FAMILY 10 MEMBER 7"/>
    <property type="match status" value="1"/>
</dbReference>
<keyword evidence="2" id="KW-0472">Membrane</keyword>
<name>A0A835T529_CHLIN</name>
<dbReference type="Proteomes" id="UP000650467">
    <property type="component" value="Unassembled WGS sequence"/>
</dbReference>
<keyword evidence="2" id="KW-1133">Transmembrane helix</keyword>
<dbReference type="EMBL" id="JAEHOC010000021">
    <property type="protein sequence ID" value="KAG2432615.1"/>
    <property type="molecule type" value="Genomic_DNA"/>
</dbReference>
<gene>
    <name evidence="3" type="ORF">HXX76_008955</name>
</gene>
<feature type="transmembrane region" description="Helical" evidence="2">
    <location>
        <begin position="286"/>
        <end position="305"/>
    </location>
</feature>
<protein>
    <submittedName>
        <fullName evidence="3">Uncharacterized protein</fullName>
    </submittedName>
</protein>
<dbReference type="PANTHER" id="PTHR18640:SF10">
    <property type="entry name" value="SODIUM_METABOLITE COTRANSPORTER BASS4, CHLOROPLASTIC-RELATED"/>
    <property type="match status" value="1"/>
</dbReference>
<feature type="transmembrane region" description="Helical" evidence="2">
    <location>
        <begin position="202"/>
        <end position="224"/>
    </location>
</feature>
<dbReference type="InterPro" id="IPR016833">
    <property type="entry name" value="Put_Na-Bile_cotransptr"/>
</dbReference>
<sequence length="432" mass="42733">MQPPILRHASSSASSSSKPPPAGAQTAAAAAAGAAAADGRGSSASAGATSSSSSVSSSSNGGGAATTAASAVAGWLRKLVTEQYLPLMLLTALVAAALQPSWGLAAAKTELQAAVTFTIFVLQGVMLRQGEAKKALGAAGAIAWGMASILIITPLLAPLAGALPLQPPGLALGLLVFGCMPTTLSSGVALTQVLGGNTALALLLTISTNLASVFTLPFLLPWALKTTASIGGFGAAAAAAGGSAAAAVRLDPVPLLVQLVQCILLPTLLGAGVRASSEGLRVWVDANRRTLSVISGGLLSLVPWMQVSKALAQGVTVAPAALAAAVAWSLAFHVVYLGLNCGAATVLRLGGSDPAASAATRRALIIVASQKTLPVAMAVLGRLAPAVGAEAAGCAAVTAVFSHLAQTCVDFALVSRWLEHIQRRDSGKAKTA</sequence>
<feature type="transmembrane region" description="Helical" evidence="2">
    <location>
        <begin position="169"/>
        <end position="190"/>
    </location>
</feature>
<dbReference type="GO" id="GO:0009941">
    <property type="term" value="C:chloroplast envelope"/>
    <property type="evidence" value="ECO:0007669"/>
    <property type="project" value="TreeGrafter"/>
</dbReference>
<keyword evidence="2" id="KW-0812">Transmembrane</keyword>
<evidence type="ECO:0000256" key="2">
    <source>
        <dbReference type="SAM" id="Phobius"/>
    </source>
</evidence>
<organism evidence="3 4">
    <name type="scientific">Chlamydomonas incerta</name>
    <dbReference type="NCBI Taxonomy" id="51695"/>
    <lineage>
        <taxon>Eukaryota</taxon>
        <taxon>Viridiplantae</taxon>
        <taxon>Chlorophyta</taxon>
        <taxon>core chlorophytes</taxon>
        <taxon>Chlorophyceae</taxon>
        <taxon>CS clade</taxon>
        <taxon>Chlamydomonadales</taxon>
        <taxon>Chlamydomonadaceae</taxon>
        <taxon>Chlamydomonas</taxon>
    </lineage>
</organism>
<evidence type="ECO:0000313" key="3">
    <source>
        <dbReference type="EMBL" id="KAG2432615.1"/>
    </source>
</evidence>
<feature type="transmembrane region" description="Helical" evidence="2">
    <location>
        <begin position="255"/>
        <end position="274"/>
    </location>
</feature>
<feature type="transmembrane region" description="Helical" evidence="2">
    <location>
        <begin position="135"/>
        <end position="157"/>
    </location>
</feature>
<evidence type="ECO:0000313" key="4">
    <source>
        <dbReference type="Proteomes" id="UP000650467"/>
    </source>
</evidence>
<feature type="transmembrane region" description="Helical" evidence="2">
    <location>
        <begin position="111"/>
        <end position="128"/>
    </location>
</feature>
<proteinExistence type="predicted"/>
<comment type="caution">
    <text evidence="3">The sequence shown here is derived from an EMBL/GenBank/DDBJ whole genome shotgun (WGS) entry which is preliminary data.</text>
</comment>
<feature type="transmembrane region" description="Helical" evidence="2">
    <location>
        <begin position="317"/>
        <end position="339"/>
    </location>
</feature>
<accession>A0A835T529</accession>
<dbReference type="Gene3D" id="1.20.1530.20">
    <property type="match status" value="1"/>
</dbReference>
<dbReference type="AlphaFoldDB" id="A0A835T529"/>
<dbReference type="InterPro" id="IPR038770">
    <property type="entry name" value="Na+/solute_symporter_sf"/>
</dbReference>